<dbReference type="EMBL" id="CM007381">
    <property type="protein sequence ID" value="ONK81935.1"/>
    <property type="molecule type" value="Genomic_DNA"/>
</dbReference>
<sequence>MLTGSAETTAKTQSSSFVPAPPKNLIPPVSKSNKKPAFKLYERRSSMKNLKMINPLVPSAAAFSARRQVEILSPSVLDFPKLMLSLVTPLSLDPFNRSPVSLNLGISVSPEDRAIAEKGYYLHPSPRQATLRDAEPTKLLPLFPRDAEPSKFILTI</sequence>
<keyword evidence="3" id="KW-1185">Reference proteome</keyword>
<dbReference type="Proteomes" id="UP000243459">
    <property type="component" value="Chromosome 1"/>
</dbReference>
<dbReference type="AlphaFoldDB" id="A0A5P1FUB8"/>
<evidence type="ECO:0000313" key="3">
    <source>
        <dbReference type="Proteomes" id="UP000243459"/>
    </source>
</evidence>
<dbReference type="PANTHER" id="PTHR33402:SF16">
    <property type="entry name" value="VQ MOTIF-CONTAINING PROTEIN 13-RELATED"/>
    <property type="match status" value="1"/>
</dbReference>
<accession>A0A5P1FUB8</accession>
<evidence type="ECO:0000256" key="1">
    <source>
        <dbReference type="SAM" id="MobiDB-lite"/>
    </source>
</evidence>
<dbReference type="InterPro" id="IPR039611">
    <property type="entry name" value="VQ_4/11/13/19/31/33"/>
</dbReference>
<dbReference type="OMA" id="CLDARKF"/>
<reference evidence="3" key="1">
    <citation type="journal article" date="2017" name="Nat. Commun.">
        <title>The asparagus genome sheds light on the origin and evolution of a young Y chromosome.</title>
        <authorList>
            <person name="Harkess A."/>
            <person name="Zhou J."/>
            <person name="Xu C."/>
            <person name="Bowers J.E."/>
            <person name="Van der Hulst R."/>
            <person name="Ayyampalayam S."/>
            <person name="Mercati F."/>
            <person name="Riccardi P."/>
            <person name="McKain M.R."/>
            <person name="Kakrana A."/>
            <person name="Tang H."/>
            <person name="Ray J."/>
            <person name="Groenendijk J."/>
            <person name="Arikit S."/>
            <person name="Mathioni S.M."/>
            <person name="Nakano M."/>
            <person name="Shan H."/>
            <person name="Telgmann-Rauber A."/>
            <person name="Kanno A."/>
            <person name="Yue Z."/>
            <person name="Chen H."/>
            <person name="Li W."/>
            <person name="Chen Y."/>
            <person name="Xu X."/>
            <person name="Zhang Y."/>
            <person name="Luo S."/>
            <person name="Chen H."/>
            <person name="Gao J."/>
            <person name="Mao Z."/>
            <person name="Pires J.C."/>
            <person name="Luo M."/>
            <person name="Kudrna D."/>
            <person name="Wing R.A."/>
            <person name="Meyers B.C."/>
            <person name="Yi K."/>
            <person name="Kong H."/>
            <person name="Lavrijsen P."/>
            <person name="Sunseri F."/>
            <person name="Falavigna A."/>
            <person name="Ye Y."/>
            <person name="Leebens-Mack J.H."/>
            <person name="Chen G."/>
        </authorList>
    </citation>
    <scope>NUCLEOTIDE SEQUENCE [LARGE SCALE GENOMIC DNA]</scope>
    <source>
        <strain evidence="3">cv. DH0086</strain>
    </source>
</reference>
<dbReference type="PANTHER" id="PTHR33402">
    <property type="entry name" value="VQ MOTIF-CONTAINING PROTEIN 11-LIKE"/>
    <property type="match status" value="1"/>
</dbReference>
<protein>
    <recommendedName>
        <fullName evidence="4">VQ domain-containing protein</fullName>
    </recommendedName>
</protein>
<gene>
    <name evidence="2" type="ORF">A4U43_C01F34430</name>
</gene>
<name>A0A5P1FUB8_ASPOF</name>
<proteinExistence type="predicted"/>
<feature type="compositionally biased region" description="Polar residues" evidence="1">
    <location>
        <begin position="1"/>
        <end position="17"/>
    </location>
</feature>
<feature type="region of interest" description="Disordered" evidence="1">
    <location>
        <begin position="1"/>
        <end position="32"/>
    </location>
</feature>
<dbReference type="Gramene" id="ONK81935">
    <property type="protein sequence ID" value="ONK81935"/>
    <property type="gene ID" value="A4U43_C01F34430"/>
</dbReference>
<organism evidence="2 3">
    <name type="scientific">Asparagus officinalis</name>
    <name type="common">Garden asparagus</name>
    <dbReference type="NCBI Taxonomy" id="4686"/>
    <lineage>
        <taxon>Eukaryota</taxon>
        <taxon>Viridiplantae</taxon>
        <taxon>Streptophyta</taxon>
        <taxon>Embryophyta</taxon>
        <taxon>Tracheophyta</taxon>
        <taxon>Spermatophyta</taxon>
        <taxon>Magnoliopsida</taxon>
        <taxon>Liliopsida</taxon>
        <taxon>Asparagales</taxon>
        <taxon>Asparagaceae</taxon>
        <taxon>Asparagoideae</taxon>
        <taxon>Asparagus</taxon>
    </lineage>
</organism>
<evidence type="ECO:0000313" key="2">
    <source>
        <dbReference type="EMBL" id="ONK81935.1"/>
    </source>
</evidence>
<evidence type="ECO:0008006" key="4">
    <source>
        <dbReference type="Google" id="ProtNLM"/>
    </source>
</evidence>